<keyword evidence="3" id="KW-0067">ATP-binding</keyword>
<dbReference type="NCBIfam" id="NF038214">
    <property type="entry name" value="IS21_help_AAA"/>
    <property type="match status" value="1"/>
</dbReference>
<organism evidence="6 7">
    <name type="scientific">Persicobacter diffluens</name>
    <dbReference type="NCBI Taxonomy" id="981"/>
    <lineage>
        <taxon>Bacteria</taxon>
        <taxon>Pseudomonadati</taxon>
        <taxon>Bacteroidota</taxon>
        <taxon>Cytophagia</taxon>
        <taxon>Cytophagales</taxon>
        <taxon>Persicobacteraceae</taxon>
        <taxon>Persicobacter</taxon>
    </lineage>
</organism>
<evidence type="ECO:0000256" key="3">
    <source>
        <dbReference type="ARBA" id="ARBA00022840"/>
    </source>
</evidence>
<dbReference type="InterPro" id="IPR002611">
    <property type="entry name" value="IstB_ATP-bd"/>
</dbReference>
<dbReference type="EMBL" id="BQKE01000006">
    <property type="protein sequence ID" value="GJM64657.1"/>
    <property type="molecule type" value="Genomic_DNA"/>
</dbReference>
<dbReference type="Proteomes" id="UP001310022">
    <property type="component" value="Unassembled WGS sequence"/>
</dbReference>
<dbReference type="AlphaFoldDB" id="A0AAN4W587"/>
<gene>
    <name evidence="5" type="ORF">PEDI_52090</name>
    <name evidence="6" type="ORF">PEDI_56410</name>
</gene>
<dbReference type="SMART" id="SM00382">
    <property type="entry name" value="AAA"/>
    <property type="match status" value="1"/>
</dbReference>
<protein>
    <submittedName>
        <fullName evidence="6">ATPase AAA</fullName>
    </submittedName>
</protein>
<accession>A0AAN4W587</accession>
<dbReference type="InterPro" id="IPR028350">
    <property type="entry name" value="DNAC/IstB-like"/>
</dbReference>
<name>A0AAN4W587_9BACT</name>
<dbReference type="CDD" id="cd00009">
    <property type="entry name" value="AAA"/>
    <property type="match status" value="1"/>
</dbReference>
<evidence type="ECO:0000313" key="5">
    <source>
        <dbReference type="EMBL" id="GJM64657.1"/>
    </source>
</evidence>
<dbReference type="InterPro" id="IPR027417">
    <property type="entry name" value="P-loop_NTPase"/>
</dbReference>
<reference evidence="6 7" key="1">
    <citation type="submission" date="2021-12" db="EMBL/GenBank/DDBJ databases">
        <title>Genome sequencing of bacteria with rrn-lacking chromosome and rrn-plasmid.</title>
        <authorList>
            <person name="Anda M."/>
            <person name="Iwasaki W."/>
        </authorList>
    </citation>
    <scope>NUCLEOTIDE SEQUENCE [LARGE SCALE GENOMIC DNA]</scope>
    <source>
        <strain evidence="6 7">NBRC 15940</strain>
    </source>
</reference>
<dbReference type="EMBL" id="BQKE01000013">
    <property type="protein sequence ID" value="GJM65089.1"/>
    <property type="molecule type" value="Genomic_DNA"/>
</dbReference>
<dbReference type="PANTHER" id="PTHR30050:SF4">
    <property type="entry name" value="ATP-BINDING PROTEIN RV3427C IN INSERTION SEQUENCE-RELATED"/>
    <property type="match status" value="1"/>
</dbReference>
<dbReference type="PANTHER" id="PTHR30050">
    <property type="entry name" value="CHROMOSOMAL REPLICATION INITIATOR PROTEIN DNAA"/>
    <property type="match status" value="1"/>
</dbReference>
<evidence type="ECO:0000313" key="7">
    <source>
        <dbReference type="Proteomes" id="UP001310022"/>
    </source>
</evidence>
<dbReference type="Pfam" id="PF01695">
    <property type="entry name" value="IstB_IS21"/>
    <property type="match status" value="1"/>
</dbReference>
<feature type="domain" description="AAA+ ATPase" evidence="4">
    <location>
        <begin position="97"/>
        <end position="235"/>
    </location>
</feature>
<sequence length="240" mass="27192">MYSTIEKQLSLLAFKGMAKQWESLVETKQLHQLSLNDGLNLLLQAEADHRQNNRELRLLKAAQFRYKASVPELKFSAERGLNKEQILALSTGAYLEKGQSILITGATGCGKSFLASAFGHQACTQGKVTYYFNFKKLMFKLKTCRLEGTIARQFTKLAKADLLIIDDFGLQVLDHQQQQDLMEIIADRHARKSTILVSQLPVSCWYEIIAEQTIADAILDHLVHTSHRIELKGESRRKLS</sequence>
<keyword evidence="2" id="KW-0547">Nucleotide-binding</keyword>
<evidence type="ECO:0000313" key="6">
    <source>
        <dbReference type="EMBL" id="GJM65089.1"/>
    </source>
</evidence>
<proteinExistence type="inferred from homology"/>
<comment type="similarity">
    <text evidence="1">Belongs to the IS21/IS1162 putative ATP-binding protein family.</text>
</comment>
<dbReference type="GO" id="GO:0006260">
    <property type="term" value="P:DNA replication"/>
    <property type="evidence" value="ECO:0007669"/>
    <property type="project" value="TreeGrafter"/>
</dbReference>
<dbReference type="InterPro" id="IPR003593">
    <property type="entry name" value="AAA+_ATPase"/>
</dbReference>
<dbReference type="InterPro" id="IPR047661">
    <property type="entry name" value="IstB"/>
</dbReference>
<dbReference type="GO" id="GO:0005524">
    <property type="term" value="F:ATP binding"/>
    <property type="evidence" value="ECO:0007669"/>
    <property type="project" value="UniProtKB-KW"/>
</dbReference>
<dbReference type="Gene3D" id="3.40.50.300">
    <property type="entry name" value="P-loop containing nucleotide triphosphate hydrolases"/>
    <property type="match status" value="1"/>
</dbReference>
<dbReference type="PIRSF" id="PIRSF003073">
    <property type="entry name" value="DNAC_TnpB_IstB"/>
    <property type="match status" value="1"/>
</dbReference>
<evidence type="ECO:0000259" key="4">
    <source>
        <dbReference type="SMART" id="SM00382"/>
    </source>
</evidence>
<evidence type="ECO:0000256" key="2">
    <source>
        <dbReference type="ARBA" id="ARBA00022741"/>
    </source>
</evidence>
<evidence type="ECO:0000256" key="1">
    <source>
        <dbReference type="ARBA" id="ARBA00008059"/>
    </source>
</evidence>
<keyword evidence="7" id="KW-1185">Reference proteome</keyword>
<dbReference type="SUPFAM" id="SSF52540">
    <property type="entry name" value="P-loop containing nucleoside triphosphate hydrolases"/>
    <property type="match status" value="1"/>
</dbReference>
<comment type="caution">
    <text evidence="6">The sequence shown here is derived from an EMBL/GenBank/DDBJ whole genome shotgun (WGS) entry which is preliminary data.</text>
</comment>